<feature type="DNA-binding region" description="OmpR/PhoB-type" evidence="2">
    <location>
        <begin position="133"/>
        <end position="230"/>
    </location>
</feature>
<dbReference type="OrthoDB" id="5888251at2"/>
<feature type="domain" description="OmpR/PhoB-type" evidence="3">
    <location>
        <begin position="133"/>
        <end position="230"/>
    </location>
</feature>
<keyword evidence="1 2" id="KW-0238">DNA-binding</keyword>
<keyword evidence="5" id="KW-1185">Reference proteome</keyword>
<evidence type="ECO:0000313" key="4">
    <source>
        <dbReference type="EMBL" id="TFH89700.1"/>
    </source>
</evidence>
<dbReference type="Gene3D" id="1.10.10.10">
    <property type="entry name" value="Winged helix-like DNA-binding domain superfamily/Winged helix DNA-binding domain"/>
    <property type="match status" value="1"/>
</dbReference>
<protein>
    <submittedName>
        <fullName evidence="4">Winged helix family transcriptional regulator</fullName>
    </submittedName>
</protein>
<comment type="caution">
    <text evidence="4">The sequence shown here is derived from an EMBL/GenBank/DDBJ whole genome shotgun (WGS) entry which is preliminary data.</text>
</comment>
<dbReference type="Proteomes" id="UP000297753">
    <property type="component" value="Unassembled WGS sequence"/>
</dbReference>
<dbReference type="Pfam" id="PF00486">
    <property type="entry name" value="Trans_reg_C"/>
    <property type="match status" value="1"/>
</dbReference>
<sequence length="231" mass="26596">MTMRNKLLLITDEISALSDMVQGMMATLDTTITITYEERHYSSYEQLRGFDCIIYTKSLKSLTDWLSKTEVQIPYFPTPIMWVNSTYNHDSTQAPPPRYHTTLLCNIALPCPAHTFRSVLDCVMNTWKNPHEPKRLRHGKVSLHFHSHGLSYNGQNVYLTPGEFNLLTYLFLLYDQAVSIDEIAMAIWGNKAMSFSSIRVLIYRLRKKLKEEVGLTLIQTQYGKGYSLAEA</sequence>
<dbReference type="EMBL" id="SATR01000049">
    <property type="protein sequence ID" value="TFH89700.1"/>
    <property type="molecule type" value="Genomic_DNA"/>
</dbReference>
<dbReference type="GO" id="GO:0006355">
    <property type="term" value="P:regulation of DNA-templated transcription"/>
    <property type="evidence" value="ECO:0007669"/>
    <property type="project" value="InterPro"/>
</dbReference>
<dbReference type="InterPro" id="IPR001867">
    <property type="entry name" value="OmpR/PhoB-type_DNA-bd"/>
</dbReference>
<dbReference type="SUPFAM" id="SSF46894">
    <property type="entry name" value="C-terminal effector domain of the bipartite response regulators"/>
    <property type="match status" value="1"/>
</dbReference>
<dbReference type="PROSITE" id="PS51755">
    <property type="entry name" value="OMPR_PHOB"/>
    <property type="match status" value="1"/>
</dbReference>
<proteinExistence type="predicted"/>
<evidence type="ECO:0000256" key="2">
    <source>
        <dbReference type="PROSITE-ProRule" id="PRU01091"/>
    </source>
</evidence>
<evidence type="ECO:0000313" key="5">
    <source>
        <dbReference type="Proteomes" id="UP000297753"/>
    </source>
</evidence>
<evidence type="ECO:0000259" key="3">
    <source>
        <dbReference type="PROSITE" id="PS51755"/>
    </source>
</evidence>
<organism evidence="4 5">
    <name type="scientific">Vibrio ouci</name>
    <dbReference type="NCBI Taxonomy" id="2499078"/>
    <lineage>
        <taxon>Bacteria</taxon>
        <taxon>Pseudomonadati</taxon>
        <taxon>Pseudomonadota</taxon>
        <taxon>Gammaproteobacteria</taxon>
        <taxon>Vibrionales</taxon>
        <taxon>Vibrionaceae</taxon>
        <taxon>Vibrio</taxon>
    </lineage>
</organism>
<dbReference type="GO" id="GO:0003677">
    <property type="term" value="F:DNA binding"/>
    <property type="evidence" value="ECO:0007669"/>
    <property type="project" value="UniProtKB-UniRule"/>
</dbReference>
<dbReference type="GO" id="GO:0000160">
    <property type="term" value="P:phosphorelay signal transduction system"/>
    <property type="evidence" value="ECO:0007669"/>
    <property type="project" value="InterPro"/>
</dbReference>
<gene>
    <name evidence="4" type="ORF">ELS82_20875</name>
</gene>
<dbReference type="InterPro" id="IPR036388">
    <property type="entry name" value="WH-like_DNA-bd_sf"/>
</dbReference>
<accession>A0A4Y8W9T9</accession>
<dbReference type="InterPro" id="IPR016032">
    <property type="entry name" value="Sig_transdc_resp-reg_C-effctor"/>
</dbReference>
<name>A0A4Y8W9T9_9VIBR</name>
<dbReference type="CDD" id="cd00383">
    <property type="entry name" value="trans_reg_C"/>
    <property type="match status" value="1"/>
</dbReference>
<dbReference type="SMART" id="SM00862">
    <property type="entry name" value="Trans_reg_C"/>
    <property type="match status" value="1"/>
</dbReference>
<dbReference type="AlphaFoldDB" id="A0A4Y8W9T9"/>
<reference evidence="4 5" key="1">
    <citation type="submission" date="2019-01" db="EMBL/GenBank/DDBJ databases">
        <title>Vibrio BEI176 sp. nov, a marine bacterium isolated from China: eastern marignal seas.</title>
        <authorList>
            <person name="Li B."/>
        </authorList>
    </citation>
    <scope>NUCLEOTIDE SEQUENCE [LARGE SCALE GENOMIC DNA]</scope>
    <source>
        <strain evidence="4 5">BEI176</strain>
    </source>
</reference>
<evidence type="ECO:0000256" key="1">
    <source>
        <dbReference type="ARBA" id="ARBA00023125"/>
    </source>
</evidence>